<feature type="region of interest" description="Disordered" evidence="1">
    <location>
        <begin position="186"/>
        <end position="214"/>
    </location>
</feature>
<gene>
    <name evidence="2" type="primary">bet</name>
    <name evidence="2" type="ORF">D1Z90_18710</name>
</gene>
<reference evidence="2 3" key="1">
    <citation type="submission" date="2018-09" db="EMBL/GenBank/DDBJ databases">
        <authorList>
            <person name="Wang F."/>
        </authorList>
    </citation>
    <scope>NUCLEOTIDE SEQUENCE [LARGE SCALE GENOMIC DNA]</scope>
    <source>
        <strain evidence="2 3">PLHSC7-2</strain>
    </source>
</reference>
<dbReference type="NCBIfam" id="TIGR01913">
    <property type="entry name" value="bet_lambda"/>
    <property type="match status" value="1"/>
</dbReference>
<dbReference type="OrthoDB" id="8909920at2"/>
<dbReference type="Proteomes" id="UP000283255">
    <property type="component" value="Unassembled WGS sequence"/>
</dbReference>
<accession>A0A418YA12</accession>
<evidence type="ECO:0000256" key="1">
    <source>
        <dbReference type="SAM" id="MobiDB-lite"/>
    </source>
</evidence>
<organism evidence="2 3">
    <name type="scientific">Motilimonas pumila</name>
    <dbReference type="NCBI Taxonomy" id="2303987"/>
    <lineage>
        <taxon>Bacteria</taxon>
        <taxon>Pseudomonadati</taxon>
        <taxon>Pseudomonadota</taxon>
        <taxon>Gammaproteobacteria</taxon>
        <taxon>Alteromonadales</taxon>
        <taxon>Alteromonadales genera incertae sedis</taxon>
        <taxon>Motilimonas</taxon>
    </lineage>
</organism>
<dbReference type="EMBL" id="QZCH01000038">
    <property type="protein sequence ID" value="RJG38777.1"/>
    <property type="molecule type" value="Genomic_DNA"/>
</dbReference>
<dbReference type="RefSeq" id="WP_119912324.1">
    <property type="nucleotide sequence ID" value="NZ_QZCH01000038.1"/>
</dbReference>
<evidence type="ECO:0000313" key="2">
    <source>
        <dbReference type="EMBL" id="RJG38777.1"/>
    </source>
</evidence>
<dbReference type="AlphaFoldDB" id="A0A418YA12"/>
<name>A0A418YA12_9GAMM</name>
<feature type="compositionally biased region" description="Basic and acidic residues" evidence="1">
    <location>
        <begin position="204"/>
        <end position="214"/>
    </location>
</feature>
<feature type="compositionally biased region" description="Polar residues" evidence="1">
    <location>
        <begin position="186"/>
        <end position="202"/>
    </location>
</feature>
<dbReference type="GO" id="GO:0003677">
    <property type="term" value="F:DNA binding"/>
    <property type="evidence" value="ECO:0007669"/>
    <property type="project" value="InterPro"/>
</dbReference>
<reference evidence="2 3" key="2">
    <citation type="submission" date="2019-01" db="EMBL/GenBank/DDBJ databases">
        <title>Motilimonas pumilus sp. nov., isolated from the gut of sea cucumber (Apostichopus japonicus).</title>
        <authorList>
            <person name="Wang F.-Q."/>
            <person name="Ren L.-H."/>
            <person name="Lin Y.-W."/>
            <person name="Sun G.-H."/>
            <person name="Du Z.-J."/>
            <person name="Zhao J.-X."/>
            <person name="Liu X.-J."/>
            <person name="Liu L.-J."/>
        </authorList>
    </citation>
    <scope>NUCLEOTIDE SEQUENCE [LARGE SCALE GENOMIC DNA]</scope>
    <source>
        <strain evidence="2 3">PLHSC7-2</strain>
    </source>
</reference>
<dbReference type="GO" id="GO:0006310">
    <property type="term" value="P:DNA recombination"/>
    <property type="evidence" value="ECO:0007669"/>
    <property type="project" value="InterPro"/>
</dbReference>
<dbReference type="InterPro" id="IPR018330">
    <property type="entry name" value="RecT_fam"/>
</dbReference>
<sequence>MDKLMQSVASKFNVDPDKLKETLINSVFKTPMTDEQLVTFLVICDQYNLNPFTKEIHCFTDKKSNVIPVVGVDGWSRIVNEHPKYDGLEFRFSDNWVQYDNAKACPDYVDCLIYRSDRSRPIVIREYLDEVYNETRYPDGNLMVSSWQTHTKRRLRHKAFVQGARIAFGFSGIYDEDEKDQILISQQSQDVSQPCVSESSKATPKLENKEAKSSRDVVEKPLNVVELDESLARISDASSLLIKNVISRAESSQKWDEAETYLQTKLEPNEINSAMEMLEDAKRRAIH</sequence>
<protein>
    <submittedName>
        <fullName evidence="2">Phage recombination protein Bet</fullName>
    </submittedName>
</protein>
<keyword evidence="3" id="KW-1185">Reference proteome</keyword>
<evidence type="ECO:0000313" key="3">
    <source>
        <dbReference type="Proteomes" id="UP000283255"/>
    </source>
</evidence>
<proteinExistence type="predicted"/>
<dbReference type="InterPro" id="IPR010183">
    <property type="entry name" value="Phage_lambda_Bet"/>
</dbReference>
<comment type="caution">
    <text evidence="2">The sequence shown here is derived from an EMBL/GenBank/DDBJ whole genome shotgun (WGS) entry which is preliminary data.</text>
</comment>
<dbReference type="Pfam" id="PF03837">
    <property type="entry name" value="RecT"/>
    <property type="match status" value="1"/>
</dbReference>